<dbReference type="SUPFAM" id="SSF56219">
    <property type="entry name" value="DNase I-like"/>
    <property type="match status" value="1"/>
</dbReference>
<dbReference type="GO" id="GO:0003824">
    <property type="term" value="F:catalytic activity"/>
    <property type="evidence" value="ECO:0007669"/>
    <property type="project" value="InterPro"/>
</dbReference>
<dbReference type="Proteomes" id="UP000243053">
    <property type="component" value="Unassembled WGS sequence"/>
</dbReference>
<evidence type="ECO:0000313" key="2">
    <source>
        <dbReference type="EMBL" id="OUR85147.1"/>
    </source>
</evidence>
<sequence length="153" mass="17281">MGGAYAAFYRIETEIKTIYLSNIHLDTPRIAFKYLLSNDLNYDWVESIENNRTIEAALVSSWAKSKKNTIIAGDFNMAADENVYREYFSSFTNVLNESGVGFNYTKYTPIHGVRIDHILVSDNFKILDSKVLESVGGDHLPVMTTLAIAPKIF</sequence>
<proteinExistence type="predicted"/>
<dbReference type="Pfam" id="PF03372">
    <property type="entry name" value="Exo_endo_phos"/>
    <property type="match status" value="1"/>
</dbReference>
<dbReference type="AlphaFoldDB" id="A0A1Y5EX41"/>
<gene>
    <name evidence="2" type="ORF">A9Q75_00150</name>
</gene>
<reference evidence="3" key="1">
    <citation type="journal article" date="2017" name="Proc. Natl. Acad. Sci. U.S.A.">
        <title>Simulation of Deepwater Horizon oil plume reveals substrate specialization within a complex community of hydrocarbon degraders.</title>
        <authorList>
            <person name="Hu P."/>
            <person name="Dubinsky E.A."/>
            <person name="Probst A.J."/>
            <person name="Wang J."/>
            <person name="Sieber C.M.K."/>
            <person name="Tom L.M."/>
            <person name="Gardinali P."/>
            <person name="Banfield J.F."/>
            <person name="Atlas R.M."/>
            <person name="Andersen G.L."/>
        </authorList>
    </citation>
    <scope>NUCLEOTIDE SEQUENCE [LARGE SCALE GENOMIC DNA]</scope>
</reference>
<evidence type="ECO:0000259" key="1">
    <source>
        <dbReference type="Pfam" id="PF03372"/>
    </source>
</evidence>
<feature type="domain" description="Endonuclease/exonuclease/phosphatase" evidence="1">
    <location>
        <begin position="56"/>
        <end position="139"/>
    </location>
</feature>
<dbReference type="InterPro" id="IPR036691">
    <property type="entry name" value="Endo/exonu/phosph_ase_sf"/>
</dbReference>
<dbReference type="EMBL" id="MAAF01000002">
    <property type="protein sequence ID" value="OUR85147.1"/>
    <property type="molecule type" value="Genomic_DNA"/>
</dbReference>
<name>A0A1Y5EX41_COLPS</name>
<protein>
    <recommendedName>
        <fullName evidence="1">Endonuclease/exonuclease/phosphatase domain-containing protein</fullName>
    </recommendedName>
</protein>
<dbReference type="Gene3D" id="3.60.10.10">
    <property type="entry name" value="Endonuclease/exonuclease/phosphatase"/>
    <property type="match status" value="1"/>
</dbReference>
<accession>A0A1Y5EX41</accession>
<organism evidence="2 3">
    <name type="scientific">Colwellia psychrerythraea</name>
    <name type="common">Vibrio psychroerythus</name>
    <dbReference type="NCBI Taxonomy" id="28229"/>
    <lineage>
        <taxon>Bacteria</taxon>
        <taxon>Pseudomonadati</taxon>
        <taxon>Pseudomonadota</taxon>
        <taxon>Gammaproteobacteria</taxon>
        <taxon>Alteromonadales</taxon>
        <taxon>Colwelliaceae</taxon>
        <taxon>Colwellia</taxon>
    </lineage>
</organism>
<evidence type="ECO:0000313" key="3">
    <source>
        <dbReference type="Proteomes" id="UP000243053"/>
    </source>
</evidence>
<comment type="caution">
    <text evidence="2">The sequence shown here is derived from an EMBL/GenBank/DDBJ whole genome shotgun (WGS) entry which is preliminary data.</text>
</comment>
<dbReference type="InterPro" id="IPR005135">
    <property type="entry name" value="Endo/exonuclease/phosphatase"/>
</dbReference>